<dbReference type="Proteomes" id="UP000824193">
    <property type="component" value="Unassembled WGS sequence"/>
</dbReference>
<reference evidence="2" key="1">
    <citation type="journal article" date="2021" name="PeerJ">
        <title>Extensive microbial diversity within the chicken gut microbiome revealed by metagenomics and culture.</title>
        <authorList>
            <person name="Gilroy R."/>
            <person name="Ravi A."/>
            <person name="Getino M."/>
            <person name="Pursley I."/>
            <person name="Horton D.L."/>
            <person name="Alikhan N.F."/>
            <person name="Baker D."/>
            <person name="Gharbi K."/>
            <person name="Hall N."/>
            <person name="Watson M."/>
            <person name="Adriaenssens E.M."/>
            <person name="Foster-Nyarko E."/>
            <person name="Jarju S."/>
            <person name="Secka A."/>
            <person name="Antonio M."/>
            <person name="Oren A."/>
            <person name="Chaudhuri R.R."/>
            <person name="La Ragione R."/>
            <person name="Hildebrand F."/>
            <person name="Pallen M.J."/>
        </authorList>
    </citation>
    <scope>NUCLEOTIDE SEQUENCE</scope>
    <source>
        <strain evidence="2">2239</strain>
    </source>
</reference>
<dbReference type="AlphaFoldDB" id="A0A9D1V470"/>
<name>A0A9D1V470_9FIRM</name>
<sequence>MKIASYMGQVSDKVGNDITLSLGEIVLDSSEGSDEVAYVDENGNQEIRPRDDEAFAGENTTTIIVPMPDDAAESGTDESAGNAPAEQLPIEFTGEVRDFTIPAGAKITNAMGKEVSLDAVNKGSLVQVIVNETTGVVEHLMVM</sequence>
<comment type="caution">
    <text evidence="2">The sequence shown here is derived from an EMBL/GenBank/DDBJ whole genome shotgun (WGS) entry which is preliminary data.</text>
</comment>
<dbReference type="EMBL" id="DXFW01000020">
    <property type="protein sequence ID" value="HIX05790.1"/>
    <property type="molecule type" value="Genomic_DNA"/>
</dbReference>
<protein>
    <submittedName>
        <fullName evidence="2">Uncharacterized protein</fullName>
    </submittedName>
</protein>
<organism evidence="2 3">
    <name type="scientific">Candidatus Allofournierella pullicola</name>
    <dbReference type="NCBI Taxonomy" id="2838596"/>
    <lineage>
        <taxon>Bacteria</taxon>
        <taxon>Bacillati</taxon>
        <taxon>Bacillota</taxon>
        <taxon>Clostridia</taxon>
        <taxon>Eubacteriales</taxon>
        <taxon>Oscillospiraceae</taxon>
        <taxon>Allofournierella</taxon>
    </lineage>
</organism>
<evidence type="ECO:0000313" key="2">
    <source>
        <dbReference type="EMBL" id="HIX05790.1"/>
    </source>
</evidence>
<proteinExistence type="predicted"/>
<feature type="region of interest" description="Disordered" evidence="1">
    <location>
        <begin position="67"/>
        <end position="88"/>
    </location>
</feature>
<gene>
    <name evidence="2" type="ORF">H9865_06780</name>
</gene>
<accession>A0A9D1V470</accession>
<evidence type="ECO:0000256" key="1">
    <source>
        <dbReference type="SAM" id="MobiDB-lite"/>
    </source>
</evidence>
<evidence type="ECO:0000313" key="3">
    <source>
        <dbReference type="Proteomes" id="UP000824193"/>
    </source>
</evidence>
<reference evidence="2" key="2">
    <citation type="submission" date="2021-04" db="EMBL/GenBank/DDBJ databases">
        <authorList>
            <person name="Gilroy R."/>
        </authorList>
    </citation>
    <scope>NUCLEOTIDE SEQUENCE</scope>
    <source>
        <strain evidence="2">2239</strain>
    </source>
</reference>